<proteinExistence type="predicted"/>
<dbReference type="EMBL" id="HBUF01442503">
    <property type="protein sequence ID" value="CAG6743029.1"/>
    <property type="molecule type" value="Transcribed_RNA"/>
</dbReference>
<feature type="transmembrane region" description="Helical" evidence="1">
    <location>
        <begin position="42"/>
        <end position="66"/>
    </location>
</feature>
<name>A0A8D8Z8Q7_9HEMI</name>
<dbReference type="AlphaFoldDB" id="A0A8D8Z8Q7"/>
<keyword evidence="1" id="KW-0472">Membrane</keyword>
<evidence type="ECO:0000313" key="2">
    <source>
        <dbReference type="EMBL" id="CAG6743029.1"/>
    </source>
</evidence>
<organism evidence="2">
    <name type="scientific">Cacopsylla melanoneura</name>
    <dbReference type="NCBI Taxonomy" id="428564"/>
    <lineage>
        <taxon>Eukaryota</taxon>
        <taxon>Metazoa</taxon>
        <taxon>Ecdysozoa</taxon>
        <taxon>Arthropoda</taxon>
        <taxon>Hexapoda</taxon>
        <taxon>Insecta</taxon>
        <taxon>Pterygota</taxon>
        <taxon>Neoptera</taxon>
        <taxon>Paraneoptera</taxon>
        <taxon>Hemiptera</taxon>
        <taxon>Sternorrhyncha</taxon>
        <taxon>Psylloidea</taxon>
        <taxon>Psyllidae</taxon>
        <taxon>Psyllinae</taxon>
        <taxon>Cacopsylla</taxon>
    </lineage>
</organism>
<reference evidence="2" key="1">
    <citation type="submission" date="2021-05" db="EMBL/GenBank/DDBJ databases">
        <authorList>
            <person name="Alioto T."/>
            <person name="Alioto T."/>
            <person name="Gomez Garrido J."/>
        </authorList>
    </citation>
    <scope>NUCLEOTIDE SEQUENCE</scope>
</reference>
<protein>
    <submittedName>
        <fullName evidence="2">Uncharacterized protein</fullName>
    </submittedName>
</protein>
<accession>A0A8D8Z8Q7</accession>
<evidence type="ECO:0000256" key="1">
    <source>
        <dbReference type="SAM" id="Phobius"/>
    </source>
</evidence>
<keyword evidence="1" id="KW-0812">Transmembrane</keyword>
<keyword evidence="1" id="KW-1133">Transmembrane helix</keyword>
<sequence length="107" mass="11753">MFVSLSCLPFLFTSPFQSSSPMFFFLIPSLSRFSHSPFSSSSSFSFFFIISSLSPALFSLYLSLYIPAPAADIMMIFSGHVPDAGYLEFSSSCVFFSFVLPLSSLGC</sequence>